<evidence type="ECO:0000313" key="1">
    <source>
        <dbReference type="EMBL" id="KAH7977628.1"/>
    </source>
</evidence>
<evidence type="ECO:0000313" key="2">
    <source>
        <dbReference type="Proteomes" id="UP000821865"/>
    </source>
</evidence>
<accession>A0ACB8DTG2</accession>
<protein>
    <submittedName>
        <fullName evidence="1">Uncharacterized protein</fullName>
    </submittedName>
</protein>
<dbReference type="Proteomes" id="UP000821865">
    <property type="component" value="Chromosome 1"/>
</dbReference>
<name>A0ACB8DTG2_DERSI</name>
<organism evidence="1 2">
    <name type="scientific">Dermacentor silvarum</name>
    <name type="common">Tick</name>
    <dbReference type="NCBI Taxonomy" id="543639"/>
    <lineage>
        <taxon>Eukaryota</taxon>
        <taxon>Metazoa</taxon>
        <taxon>Ecdysozoa</taxon>
        <taxon>Arthropoda</taxon>
        <taxon>Chelicerata</taxon>
        <taxon>Arachnida</taxon>
        <taxon>Acari</taxon>
        <taxon>Parasitiformes</taxon>
        <taxon>Ixodida</taxon>
        <taxon>Ixodoidea</taxon>
        <taxon>Ixodidae</taxon>
        <taxon>Rhipicephalinae</taxon>
        <taxon>Dermacentor</taxon>
    </lineage>
</organism>
<gene>
    <name evidence="1" type="ORF">HPB49_003057</name>
</gene>
<dbReference type="EMBL" id="CM023470">
    <property type="protein sequence ID" value="KAH7977628.1"/>
    <property type="molecule type" value="Genomic_DNA"/>
</dbReference>
<proteinExistence type="predicted"/>
<sequence length="186" mass="20806">MWMASRRKAVHITFNDTVANHTLCPTGPNSWCCQNAVQARGELAPKHPRNLPHVCQALLPIYERLSEKKLLERCQRGKTQNGNDSFHSLIWSLAPKERHVSLFALEAAVAEAVLKFNTGNVRASASILEELSLNPSEVSNDRMNEKDQRRMKASAQKRASVENMNLALKKRHTGNSSQASYLPGAY</sequence>
<reference evidence="1" key="1">
    <citation type="submission" date="2020-05" db="EMBL/GenBank/DDBJ databases">
        <title>Large-scale comparative analyses of tick genomes elucidate their genetic diversity and vector capacities.</title>
        <authorList>
            <person name="Jia N."/>
            <person name="Wang J."/>
            <person name="Shi W."/>
            <person name="Du L."/>
            <person name="Sun Y."/>
            <person name="Zhan W."/>
            <person name="Jiang J."/>
            <person name="Wang Q."/>
            <person name="Zhang B."/>
            <person name="Ji P."/>
            <person name="Sakyi L.B."/>
            <person name="Cui X."/>
            <person name="Yuan T."/>
            <person name="Jiang B."/>
            <person name="Yang W."/>
            <person name="Lam T.T.-Y."/>
            <person name="Chang Q."/>
            <person name="Ding S."/>
            <person name="Wang X."/>
            <person name="Zhu J."/>
            <person name="Ruan X."/>
            <person name="Zhao L."/>
            <person name="Wei J."/>
            <person name="Que T."/>
            <person name="Du C."/>
            <person name="Cheng J."/>
            <person name="Dai P."/>
            <person name="Han X."/>
            <person name="Huang E."/>
            <person name="Gao Y."/>
            <person name="Liu J."/>
            <person name="Shao H."/>
            <person name="Ye R."/>
            <person name="Li L."/>
            <person name="Wei W."/>
            <person name="Wang X."/>
            <person name="Wang C."/>
            <person name="Yang T."/>
            <person name="Huo Q."/>
            <person name="Li W."/>
            <person name="Guo W."/>
            <person name="Chen H."/>
            <person name="Zhou L."/>
            <person name="Ni X."/>
            <person name="Tian J."/>
            <person name="Zhou Y."/>
            <person name="Sheng Y."/>
            <person name="Liu T."/>
            <person name="Pan Y."/>
            <person name="Xia L."/>
            <person name="Li J."/>
            <person name="Zhao F."/>
            <person name="Cao W."/>
        </authorList>
    </citation>
    <scope>NUCLEOTIDE SEQUENCE</scope>
    <source>
        <strain evidence="1">Dsil-2018</strain>
    </source>
</reference>
<keyword evidence="2" id="KW-1185">Reference proteome</keyword>
<comment type="caution">
    <text evidence="1">The sequence shown here is derived from an EMBL/GenBank/DDBJ whole genome shotgun (WGS) entry which is preliminary data.</text>
</comment>